<evidence type="ECO:0000313" key="11">
    <source>
        <dbReference type="EMBL" id="GLV60523.1"/>
    </source>
</evidence>
<feature type="binding site" evidence="9">
    <location>
        <position position="93"/>
    </location>
    <ligand>
        <name>substrate</name>
    </ligand>
</feature>
<dbReference type="GO" id="GO:0016301">
    <property type="term" value="F:kinase activity"/>
    <property type="evidence" value="ECO:0007669"/>
    <property type="project" value="UniProtKB-KW"/>
</dbReference>
<evidence type="ECO:0000256" key="8">
    <source>
        <dbReference type="ARBA" id="ARBA00048141"/>
    </source>
</evidence>
<dbReference type="PANTHER" id="PTHR23342:SF0">
    <property type="entry name" value="N-ACETYLGLUTAMATE SYNTHASE, MITOCHONDRIAL"/>
    <property type="match status" value="1"/>
</dbReference>
<dbReference type="RefSeq" id="WP_338257616.1">
    <property type="nucleotide sequence ID" value="NZ_BSRI01000002.1"/>
</dbReference>
<organism evidence="11 12">
    <name type="scientific">Dictyobacter halimunensis</name>
    <dbReference type="NCBI Taxonomy" id="3026934"/>
    <lineage>
        <taxon>Bacteria</taxon>
        <taxon>Bacillati</taxon>
        <taxon>Chloroflexota</taxon>
        <taxon>Ktedonobacteria</taxon>
        <taxon>Ktedonobacterales</taxon>
        <taxon>Dictyobacteraceae</taxon>
        <taxon>Dictyobacter</taxon>
    </lineage>
</organism>
<evidence type="ECO:0000256" key="1">
    <source>
        <dbReference type="ARBA" id="ARBA00004828"/>
    </source>
</evidence>
<keyword evidence="12" id="KW-1185">Reference proteome</keyword>
<dbReference type="SUPFAM" id="SSF53633">
    <property type="entry name" value="Carbamate kinase-like"/>
    <property type="match status" value="1"/>
</dbReference>
<feature type="binding site" evidence="9">
    <location>
        <begin position="71"/>
        <end position="72"/>
    </location>
    <ligand>
        <name>substrate</name>
    </ligand>
</feature>
<feature type="domain" description="Aspartate/glutamate/uridylate kinase" evidence="10">
    <location>
        <begin position="35"/>
        <end position="255"/>
    </location>
</feature>
<evidence type="ECO:0000259" key="10">
    <source>
        <dbReference type="Pfam" id="PF00696"/>
    </source>
</evidence>
<dbReference type="Gene3D" id="3.40.1160.10">
    <property type="entry name" value="Acetylglutamate kinase-like"/>
    <property type="match status" value="1"/>
</dbReference>
<gene>
    <name evidence="11" type="primary">argB_2</name>
    <name evidence="9" type="synonym">argB</name>
    <name evidence="11" type="ORF">KDH_73420</name>
</gene>
<comment type="caution">
    <text evidence="11">The sequence shown here is derived from an EMBL/GenBank/DDBJ whole genome shotgun (WGS) entry which is preliminary data.</text>
</comment>
<comment type="function">
    <text evidence="9">Catalyzes the ATP-dependent phosphorylation of N-acetyl-L-glutamate.</text>
</comment>
<sequence>MVALFVANETDTLEWNESPVPLSEVNQLMMLRDQLLVVKLGGSTLEAERAVLRDIVRLHTCGIKVVLVHGGGPSINECLTQFQIPVQFEQGLRVTDARTLKVVRMVLCGQINQELVAMTEQLGGRAVGLSGMDDHMIHAHIADERLGFVGAVDAVDVSLLERISNEGYIPIVAPLGLDERGQCLNINADLAASHIAAALKADRLIFLSNVPGICQPDGSLITELDAPQAHALIEQGVISGGMLPKVNACLDAARAVSCVQIVDGRRDHALLYGILKSQFNGTRFTRAR</sequence>
<dbReference type="EMBL" id="BSRI01000002">
    <property type="protein sequence ID" value="GLV60523.1"/>
    <property type="molecule type" value="Genomic_DNA"/>
</dbReference>
<evidence type="ECO:0000256" key="2">
    <source>
        <dbReference type="ARBA" id="ARBA00022571"/>
    </source>
</evidence>
<dbReference type="NCBIfam" id="TIGR00761">
    <property type="entry name" value="argB"/>
    <property type="match status" value="1"/>
</dbReference>
<dbReference type="HAMAP" id="MF_00082">
    <property type="entry name" value="ArgB"/>
    <property type="match status" value="1"/>
</dbReference>
<keyword evidence="5 9" id="KW-0547">Nucleotide-binding</keyword>
<dbReference type="InterPro" id="IPR001048">
    <property type="entry name" value="Asp/Glu/Uridylate_kinase"/>
</dbReference>
<dbReference type="InterPro" id="IPR004662">
    <property type="entry name" value="AcgluKinase_fam"/>
</dbReference>
<evidence type="ECO:0000256" key="7">
    <source>
        <dbReference type="ARBA" id="ARBA00022840"/>
    </source>
</evidence>
<dbReference type="InterPro" id="IPR036393">
    <property type="entry name" value="AceGlu_kinase-like_sf"/>
</dbReference>
<dbReference type="CDD" id="cd04238">
    <property type="entry name" value="AAK_NAGK-like"/>
    <property type="match status" value="1"/>
</dbReference>
<evidence type="ECO:0000256" key="3">
    <source>
        <dbReference type="ARBA" id="ARBA00022605"/>
    </source>
</evidence>
<proteinExistence type="inferred from homology"/>
<dbReference type="InterPro" id="IPR001057">
    <property type="entry name" value="Glu/AcGlu_kinase"/>
</dbReference>
<dbReference type="EC" id="2.7.2.8" evidence="9"/>
<feature type="site" description="Transition state stabilizer" evidence="9">
    <location>
        <position position="245"/>
    </location>
</feature>
<evidence type="ECO:0000256" key="9">
    <source>
        <dbReference type="HAMAP-Rule" id="MF_00082"/>
    </source>
</evidence>
<dbReference type="Proteomes" id="UP001344906">
    <property type="component" value="Unassembled WGS sequence"/>
</dbReference>
<evidence type="ECO:0000313" key="12">
    <source>
        <dbReference type="Proteomes" id="UP001344906"/>
    </source>
</evidence>
<dbReference type="Pfam" id="PF00696">
    <property type="entry name" value="AA_kinase"/>
    <property type="match status" value="1"/>
</dbReference>
<keyword evidence="9" id="KW-0963">Cytoplasm</keyword>
<name>A0ABQ6G6S3_9CHLR</name>
<keyword evidence="2 9" id="KW-0055">Arginine biosynthesis</keyword>
<reference evidence="11 12" key="1">
    <citation type="submission" date="2023-02" db="EMBL/GenBank/DDBJ databases">
        <title>Dictyobacter halimunensis sp. nov., a new member of the class Ktedonobacteria from forest soil in a geothermal area.</title>
        <authorList>
            <person name="Rachmania M.K."/>
            <person name="Ningsih F."/>
            <person name="Sakai Y."/>
            <person name="Yabe S."/>
            <person name="Yokota A."/>
            <person name="Sjamsuridzal W."/>
        </authorList>
    </citation>
    <scope>NUCLEOTIDE SEQUENCE [LARGE SCALE GENOMIC DNA]</scope>
    <source>
        <strain evidence="11 12">S3.2.2.5</strain>
    </source>
</reference>
<evidence type="ECO:0000256" key="6">
    <source>
        <dbReference type="ARBA" id="ARBA00022777"/>
    </source>
</evidence>
<comment type="pathway">
    <text evidence="1 9">Amino-acid biosynthesis; L-arginine biosynthesis; N(2)-acetyl-L-ornithine from L-glutamate: step 2/4.</text>
</comment>
<comment type="catalytic activity">
    <reaction evidence="8 9">
        <text>N-acetyl-L-glutamate + ATP = N-acetyl-L-glutamyl 5-phosphate + ADP</text>
        <dbReference type="Rhea" id="RHEA:14629"/>
        <dbReference type="ChEBI" id="CHEBI:30616"/>
        <dbReference type="ChEBI" id="CHEBI:44337"/>
        <dbReference type="ChEBI" id="CHEBI:57936"/>
        <dbReference type="ChEBI" id="CHEBI:456216"/>
        <dbReference type="EC" id="2.7.2.8"/>
    </reaction>
</comment>
<comment type="similarity">
    <text evidence="9">Belongs to the acetylglutamate kinase family. ArgB subfamily.</text>
</comment>
<feature type="binding site" evidence="9">
    <location>
        <position position="185"/>
    </location>
    <ligand>
        <name>substrate</name>
    </ligand>
</feature>
<dbReference type="PIRSF" id="PIRSF000728">
    <property type="entry name" value="NAGK"/>
    <property type="match status" value="1"/>
</dbReference>
<dbReference type="PRINTS" id="PR00474">
    <property type="entry name" value="GLU5KINASE"/>
</dbReference>
<accession>A0ABQ6G6S3</accession>
<keyword evidence="7 9" id="KW-0067">ATP-binding</keyword>
<feature type="site" description="Transition state stabilizer" evidence="9">
    <location>
        <position position="39"/>
    </location>
</feature>
<keyword evidence="6 9" id="KW-0418">Kinase</keyword>
<evidence type="ECO:0000256" key="4">
    <source>
        <dbReference type="ARBA" id="ARBA00022679"/>
    </source>
</evidence>
<dbReference type="PANTHER" id="PTHR23342">
    <property type="entry name" value="N-ACETYLGLUTAMATE SYNTHASE"/>
    <property type="match status" value="1"/>
</dbReference>
<evidence type="ECO:0000256" key="5">
    <source>
        <dbReference type="ARBA" id="ARBA00022741"/>
    </source>
</evidence>
<comment type="subcellular location">
    <subcellularLocation>
        <location evidence="9">Cytoplasm</location>
    </subcellularLocation>
</comment>
<dbReference type="InterPro" id="IPR037528">
    <property type="entry name" value="ArgB"/>
</dbReference>
<protein>
    <recommendedName>
        <fullName evidence="9">Acetylglutamate kinase</fullName>
        <ecNumber evidence="9">2.7.2.8</ecNumber>
    </recommendedName>
    <alternativeName>
        <fullName evidence="9">N-acetyl-L-glutamate 5-phosphotransferase</fullName>
    </alternativeName>
    <alternativeName>
        <fullName evidence="9">NAG kinase</fullName>
        <shortName evidence="9">NAGK</shortName>
    </alternativeName>
</protein>
<keyword evidence="4 9" id="KW-0808">Transferase</keyword>
<keyword evidence="3 9" id="KW-0028">Amino-acid biosynthesis</keyword>